<evidence type="ECO:0000313" key="4">
    <source>
        <dbReference type="Proteomes" id="UP000006036"/>
    </source>
</evidence>
<name>A0AAI8MN68_9HELI</name>
<dbReference type="KEGG" id="hcb:HCBAA847_1565"/>
<keyword evidence="3" id="KW-1185">Reference proteome</keyword>
<dbReference type="Proteomes" id="UP000005755">
    <property type="component" value="Unassembled WGS sequence"/>
</dbReference>
<protein>
    <submittedName>
        <fullName evidence="1">Uncharacterized protein</fullName>
    </submittedName>
</protein>
<reference evidence="1" key="3">
    <citation type="submission" date="2012-07" db="EMBL/GenBank/DDBJ databases">
        <authorList>
            <person name="Akiyama T."/>
            <person name="Takeshita N."/>
            <person name="Ohmagari N."/>
            <person name="Kirikae T."/>
        </authorList>
    </citation>
    <scope>NUCLEOTIDE SEQUENCE</scope>
    <source>
        <strain evidence="1">ATCC BAA-847</strain>
    </source>
</reference>
<dbReference type="EMBL" id="DS990395">
    <property type="protein sequence ID" value="EFR47637.1"/>
    <property type="molecule type" value="Genomic_DNA"/>
</dbReference>
<reference evidence="1 4" key="2">
    <citation type="journal article" date="2012" name="J. Bacteriol.">
        <title>Complete Genome Sequence of Helicobacter cinaedi Type Strain ATCC BAA-847.</title>
        <authorList>
            <person name="Miyoshi-Akiyama T."/>
            <person name="Takeshita N."/>
            <person name="Ohmagari N."/>
            <person name="Kirikae T."/>
        </authorList>
    </citation>
    <scope>NUCLEOTIDE SEQUENCE [LARGE SCALE GENOMIC DNA]</scope>
    <source>
        <strain evidence="1 4">ATCC BAA-847</strain>
    </source>
</reference>
<accession>A0AAI8MN68</accession>
<evidence type="ECO:0000313" key="1">
    <source>
        <dbReference type="EMBL" id="BAM32795.1"/>
    </source>
</evidence>
<dbReference type="RefSeq" id="WP_002957537.1">
    <property type="nucleotide sequence ID" value="NC_020555.1"/>
</dbReference>
<sequence>MYSKNDNIAFRQELQNFKKNGIVVMQVSGWGNAYGHTTLWSGDEQRFIGGTDYLIDGGTNVVVTKFYFWTLDNEKNNISNIAIV</sequence>
<evidence type="ECO:0000313" key="2">
    <source>
        <dbReference type="EMBL" id="EFR47637.1"/>
    </source>
</evidence>
<reference evidence="3" key="4">
    <citation type="journal article" date="2014" name="Genome Announc.">
        <title>Draft genome sequences of six enterohepatic helicobacter species isolated from humans and one from rhesus macaques.</title>
        <authorList>
            <person name="Shen Z."/>
            <person name="Sheh A."/>
            <person name="Young S.K."/>
            <person name="Abouelliel A."/>
            <person name="Ward D.V."/>
            <person name="Earl A.M."/>
            <person name="Fox J.G."/>
        </authorList>
    </citation>
    <scope>NUCLEOTIDE SEQUENCE [LARGE SCALE GENOMIC DNA]</scope>
    <source>
        <strain evidence="3">CCUG 18818</strain>
    </source>
</reference>
<gene>
    <name evidence="1" type="ORF">HCBAA847_1565</name>
    <name evidence="2" type="ORF">HCCG_02186</name>
</gene>
<reference evidence="2" key="1">
    <citation type="submission" date="2008-08" db="EMBL/GenBank/DDBJ databases">
        <title>Annotation of Helicobacter cinaedi strain CCUG 18818.</title>
        <authorList>
            <consortium name="The Broad Institute Genome Sequencing Platform"/>
            <person name="Fox J.G."/>
            <person name="Shen Z."/>
            <person name="Charoenlap N."/>
            <person name="Schauer D.B."/>
            <person name="Ward D."/>
            <person name="Mehta T."/>
            <person name="Young S."/>
            <person name="Jaffe D."/>
            <person name="Gnerre S."/>
            <person name="Berlin A."/>
            <person name="Heiman D."/>
            <person name="Hepburn T."/>
            <person name="Shea T."/>
            <person name="Sykes S."/>
            <person name="Alvarado L."/>
            <person name="Kodira C."/>
            <person name="Borodovsky M."/>
            <person name="Lander E."/>
            <person name="Galagan J."/>
            <person name="Nusbaum C."/>
            <person name="Birren B."/>
        </authorList>
    </citation>
    <scope>NUCLEOTIDE SEQUENCE</scope>
    <source>
        <strain evidence="2">CCUG 18818</strain>
    </source>
</reference>
<dbReference type="Proteomes" id="UP000006036">
    <property type="component" value="Chromosome 1"/>
</dbReference>
<organism evidence="1 4">
    <name type="scientific">Helicobacter cinaedi CCUG 18818 = ATCC BAA-847</name>
    <dbReference type="NCBI Taxonomy" id="537971"/>
    <lineage>
        <taxon>Bacteria</taxon>
        <taxon>Pseudomonadati</taxon>
        <taxon>Campylobacterota</taxon>
        <taxon>Epsilonproteobacteria</taxon>
        <taxon>Campylobacterales</taxon>
        <taxon>Helicobacteraceae</taxon>
        <taxon>Helicobacter</taxon>
    </lineage>
</organism>
<evidence type="ECO:0000313" key="3">
    <source>
        <dbReference type="Proteomes" id="UP000005755"/>
    </source>
</evidence>
<dbReference type="AlphaFoldDB" id="A0AAI8MN68"/>
<dbReference type="EMBL" id="AP012492">
    <property type="protein sequence ID" value="BAM32795.1"/>
    <property type="molecule type" value="Genomic_DNA"/>
</dbReference>
<dbReference type="Gene3D" id="3.90.1720.70">
    <property type="match status" value="1"/>
</dbReference>
<proteinExistence type="predicted"/>